<evidence type="ECO:0000313" key="1">
    <source>
        <dbReference type="EMBL" id="CBX81498.1"/>
    </source>
</evidence>
<sequence>MRQPARVCSVDNAIIIDPQRLETADRLWQKFVLLHPAG</sequence>
<reference evidence="1" key="1">
    <citation type="journal article" date="2011" name="J. Bacteriol.">
        <title>Genome Sequence of an Erwinia amylovora Strain with Pathogenicity Restricted to Rubus Plants.</title>
        <authorList>
            <person name="Powney R."/>
            <person name="Smits T.H."/>
            <person name="Sawbridge T."/>
            <person name="Frey B."/>
            <person name="Blom J."/>
            <person name="Frey J.E."/>
            <person name="Plummer K.M."/>
            <person name="Beer S.V."/>
            <person name="Luck J."/>
            <person name="Duffy B."/>
            <person name="Rodoni B."/>
        </authorList>
    </citation>
    <scope>NUCLEOTIDE SEQUENCE</scope>
    <source>
        <strain evidence="1">ATCC BAA-2158</strain>
    </source>
</reference>
<gene>
    <name evidence="1" type="ORF">EAIL5_2678</name>
</gene>
<accession>E5B7P3</accession>
<name>E5B7P3_ERWAM</name>
<dbReference type="Gene3D" id="3.30.70.20">
    <property type="match status" value="1"/>
</dbReference>
<dbReference type="AlphaFoldDB" id="E5B7P3"/>
<proteinExistence type="predicted"/>
<protein>
    <submittedName>
        <fullName evidence="1">Uncharacterized protein</fullName>
    </submittedName>
</protein>
<dbReference type="EMBL" id="FR719194">
    <property type="protein sequence ID" value="CBX81498.1"/>
    <property type="molecule type" value="Genomic_DNA"/>
</dbReference>
<organism evidence="1">
    <name type="scientific">Erwinia amylovora ATCC BAA-2158</name>
    <dbReference type="NCBI Taxonomy" id="889211"/>
    <lineage>
        <taxon>Bacteria</taxon>
        <taxon>Pseudomonadati</taxon>
        <taxon>Pseudomonadota</taxon>
        <taxon>Gammaproteobacteria</taxon>
        <taxon>Enterobacterales</taxon>
        <taxon>Erwiniaceae</taxon>
        <taxon>Erwinia</taxon>
    </lineage>
</organism>